<comment type="caution">
    <text evidence="2">The sequence shown here is derived from an EMBL/GenBank/DDBJ whole genome shotgun (WGS) entry which is preliminary data.</text>
</comment>
<keyword evidence="1" id="KW-0732">Signal</keyword>
<dbReference type="Proteomes" id="UP000186817">
    <property type="component" value="Unassembled WGS sequence"/>
</dbReference>
<gene>
    <name evidence="2" type="primary">mde6</name>
    <name evidence="2" type="ORF">AK812_SmicGene27026</name>
</gene>
<sequence>MSAAALLLFCCRWSVIRGGWSRLADLTDSGLVRPAARSEHIGTWDEARQVLLIHGGSNLEGDLWAFDAASDSWARTVTAEAPAARTLHAAGWDAANQALWVHGGHNSQTATWYRDIWRFHSGIWVQVSNDAGPSGRQAHVAVWVPGTFSLWVHGGWTGTNRLSDLWSYNEQGHGWWELAPSGAPPARSHHVALWDGVGQALWMHGGFGDSRLLGDLWTLDASTGSWSERSYDGGPSARSGHTAVWDDGSRMLWLHGGNDGFPKQDLWRYDSGQNIWSLISAEHAGPSGRWSHVAAWGSGNQVIYIHGGYNGTLCGDVWSFSLHDIHNWHFCYEHINDFQFEQHYQYDPHSNIQHIQHTDPHLEH</sequence>
<dbReference type="EMBL" id="LSRX01000672">
    <property type="protein sequence ID" value="OLP91296.1"/>
    <property type="molecule type" value="Genomic_DNA"/>
</dbReference>
<evidence type="ECO:0000313" key="2">
    <source>
        <dbReference type="EMBL" id="OLP91296.1"/>
    </source>
</evidence>
<dbReference type="Pfam" id="PF24681">
    <property type="entry name" value="Kelch_KLHDC2_KLHL20_DRC7"/>
    <property type="match status" value="2"/>
</dbReference>
<protein>
    <submittedName>
        <fullName evidence="2">Mei4-dependent protein 6</fullName>
    </submittedName>
</protein>
<evidence type="ECO:0000313" key="3">
    <source>
        <dbReference type="Proteomes" id="UP000186817"/>
    </source>
</evidence>
<proteinExistence type="predicted"/>
<dbReference type="SUPFAM" id="SSF50965">
    <property type="entry name" value="Galactose oxidase, central domain"/>
    <property type="match status" value="1"/>
</dbReference>
<dbReference type="PANTHER" id="PTHR23244">
    <property type="entry name" value="KELCH REPEAT DOMAIN"/>
    <property type="match status" value="1"/>
</dbReference>
<reference evidence="2 3" key="1">
    <citation type="submission" date="2016-02" db="EMBL/GenBank/DDBJ databases">
        <title>Genome analysis of coral dinoflagellate symbionts highlights evolutionary adaptations to a symbiotic lifestyle.</title>
        <authorList>
            <person name="Aranda M."/>
            <person name="Li Y."/>
            <person name="Liew Y.J."/>
            <person name="Baumgarten S."/>
            <person name="Simakov O."/>
            <person name="Wilson M."/>
            <person name="Piel J."/>
            <person name="Ashoor H."/>
            <person name="Bougouffa S."/>
            <person name="Bajic V.B."/>
            <person name="Ryu T."/>
            <person name="Ravasi T."/>
            <person name="Bayer T."/>
            <person name="Micklem G."/>
            <person name="Kim H."/>
            <person name="Bhak J."/>
            <person name="Lajeunesse T.C."/>
            <person name="Voolstra C.R."/>
        </authorList>
    </citation>
    <scope>NUCLEOTIDE SEQUENCE [LARGE SCALE GENOMIC DNA]</scope>
    <source>
        <strain evidence="2 3">CCMP2467</strain>
    </source>
</reference>
<evidence type="ECO:0000256" key="1">
    <source>
        <dbReference type="SAM" id="SignalP"/>
    </source>
</evidence>
<feature type="chain" id="PRO_5012932123" evidence="1">
    <location>
        <begin position="19"/>
        <end position="364"/>
    </location>
</feature>
<feature type="signal peptide" evidence="1">
    <location>
        <begin position="1"/>
        <end position="18"/>
    </location>
</feature>
<dbReference type="AlphaFoldDB" id="A0A1Q9D832"/>
<dbReference type="Gene3D" id="2.120.10.80">
    <property type="entry name" value="Kelch-type beta propeller"/>
    <property type="match status" value="2"/>
</dbReference>
<name>A0A1Q9D832_SYMMI</name>
<dbReference type="OMA" id="EHINDFQ"/>
<dbReference type="OrthoDB" id="10251809at2759"/>
<dbReference type="InterPro" id="IPR011043">
    <property type="entry name" value="Gal_Oxase/kelch_b-propeller"/>
</dbReference>
<keyword evidence="3" id="KW-1185">Reference proteome</keyword>
<dbReference type="InterPro" id="IPR015915">
    <property type="entry name" value="Kelch-typ_b-propeller"/>
</dbReference>
<accession>A0A1Q9D832</accession>
<organism evidence="2 3">
    <name type="scientific">Symbiodinium microadriaticum</name>
    <name type="common">Dinoflagellate</name>
    <name type="synonym">Zooxanthella microadriatica</name>
    <dbReference type="NCBI Taxonomy" id="2951"/>
    <lineage>
        <taxon>Eukaryota</taxon>
        <taxon>Sar</taxon>
        <taxon>Alveolata</taxon>
        <taxon>Dinophyceae</taxon>
        <taxon>Suessiales</taxon>
        <taxon>Symbiodiniaceae</taxon>
        <taxon>Symbiodinium</taxon>
    </lineage>
</organism>